<gene>
    <name evidence="5" type="ORF">FNQ90_04005</name>
</gene>
<organism evidence="5 6">
    <name type="scientific">Streptomyces alkaliphilus</name>
    <dbReference type="NCBI Taxonomy" id="1472722"/>
    <lineage>
        <taxon>Bacteria</taxon>
        <taxon>Bacillati</taxon>
        <taxon>Actinomycetota</taxon>
        <taxon>Actinomycetes</taxon>
        <taxon>Kitasatosporales</taxon>
        <taxon>Streptomycetaceae</taxon>
        <taxon>Streptomyces</taxon>
    </lineage>
</organism>
<comment type="caution">
    <text evidence="5">The sequence shown here is derived from an EMBL/GenBank/DDBJ whole genome shotgun (WGS) entry which is preliminary data.</text>
</comment>
<evidence type="ECO:0000256" key="3">
    <source>
        <dbReference type="PIRSR" id="PIRSR016184-1"/>
    </source>
</evidence>
<dbReference type="InterPro" id="IPR003719">
    <property type="entry name" value="Phenazine_PhzF-like"/>
</dbReference>
<dbReference type="PANTHER" id="PTHR13774:SF39">
    <property type="entry name" value="BIOSYNTHESIS PROTEIN, PUTATIVE-RELATED"/>
    <property type="match status" value="1"/>
</dbReference>
<comment type="similarity">
    <text evidence="1">Belongs to the PhzF family.</text>
</comment>
<dbReference type="PANTHER" id="PTHR13774">
    <property type="entry name" value="PHENAZINE BIOSYNTHESIS PROTEIN"/>
    <property type="match status" value="1"/>
</dbReference>
<dbReference type="GO" id="GO:0016853">
    <property type="term" value="F:isomerase activity"/>
    <property type="evidence" value="ECO:0007669"/>
    <property type="project" value="UniProtKB-KW"/>
</dbReference>
<evidence type="ECO:0000256" key="2">
    <source>
        <dbReference type="ARBA" id="ARBA00023235"/>
    </source>
</evidence>
<dbReference type="Pfam" id="PF02567">
    <property type="entry name" value="PhzC-PhzF"/>
    <property type="match status" value="1"/>
</dbReference>
<dbReference type="Proteomes" id="UP000538929">
    <property type="component" value="Unassembled WGS sequence"/>
</dbReference>
<dbReference type="SUPFAM" id="SSF54506">
    <property type="entry name" value="Diaminopimelate epimerase-like"/>
    <property type="match status" value="1"/>
</dbReference>
<reference evidence="6" key="1">
    <citation type="submission" date="2019-10" db="EMBL/GenBank/DDBJ databases">
        <title>Streptomyces sp. nov., a novel actinobacterium isolated from alkaline environment.</title>
        <authorList>
            <person name="Golinska P."/>
        </authorList>
    </citation>
    <scope>NUCLEOTIDE SEQUENCE [LARGE SCALE GENOMIC DNA]</scope>
    <source>
        <strain evidence="6">DSM 42118</strain>
    </source>
</reference>
<dbReference type="Gene3D" id="3.10.310.10">
    <property type="entry name" value="Diaminopimelate Epimerase, Chain A, domain 1"/>
    <property type="match status" value="2"/>
</dbReference>
<name>A0A7W3Y070_9ACTN</name>
<dbReference type="GO" id="GO:0005737">
    <property type="term" value="C:cytoplasm"/>
    <property type="evidence" value="ECO:0007669"/>
    <property type="project" value="TreeGrafter"/>
</dbReference>
<feature type="region of interest" description="Disordered" evidence="4">
    <location>
        <begin position="1"/>
        <end position="63"/>
    </location>
</feature>
<dbReference type="NCBIfam" id="TIGR00654">
    <property type="entry name" value="PhzF_family"/>
    <property type="match status" value="1"/>
</dbReference>
<evidence type="ECO:0000313" key="5">
    <source>
        <dbReference type="EMBL" id="MBB0243294.1"/>
    </source>
</evidence>
<keyword evidence="2 5" id="KW-0413">Isomerase</keyword>
<evidence type="ECO:0000313" key="6">
    <source>
        <dbReference type="Proteomes" id="UP000538929"/>
    </source>
</evidence>
<dbReference type="EMBL" id="VKHT01000060">
    <property type="protein sequence ID" value="MBB0243294.1"/>
    <property type="molecule type" value="Genomic_DNA"/>
</dbReference>
<keyword evidence="6" id="KW-1185">Reference proteome</keyword>
<accession>A0A7W3Y070</accession>
<proteinExistence type="inferred from homology"/>
<protein>
    <submittedName>
        <fullName evidence="5">PhzF family phenazine biosynthesis isomerase</fullName>
    </submittedName>
</protein>
<dbReference type="PIRSF" id="PIRSF016184">
    <property type="entry name" value="PhzC_PhzF"/>
    <property type="match status" value="1"/>
</dbReference>
<feature type="active site" evidence="3">
    <location>
        <position position="79"/>
    </location>
</feature>
<dbReference type="AlphaFoldDB" id="A0A7W3Y070"/>
<evidence type="ECO:0000256" key="4">
    <source>
        <dbReference type="SAM" id="MobiDB-lite"/>
    </source>
</evidence>
<sequence>MNPDTGPDASLVHSPDTPPHGAESPGSPGHSVTGGREVLHLTAFSTDPGGGNPAGVVFDSGDMTDPERQALAARLGYSETAFLAPPPPDLDAPAGRGFSLRFFSPLAEVPFCGHATIASAVATAERMTGAGPAPGATGTDEPADPVELVFATPAGVVPVTVTRGPEGPVATLTSVPAEDFPAPDGLVAGVLAALGWSEGELDPTIPPRIAFAGARHLVLAAAGRDRLADIGYDTDRLTRLMLAHELTTVTLVWRPAADTLLVRNPFPVGGVVEDPATGAAAAALGGYLRSAGLVPGDARLTLHQGVEMGRPSVLSVELRAGDPRVRVSGTAARIPAP</sequence>
<evidence type="ECO:0000256" key="1">
    <source>
        <dbReference type="ARBA" id="ARBA00008270"/>
    </source>
</evidence>